<evidence type="ECO:0008006" key="3">
    <source>
        <dbReference type="Google" id="ProtNLM"/>
    </source>
</evidence>
<proteinExistence type="predicted"/>
<evidence type="ECO:0000313" key="1">
    <source>
        <dbReference type="EMBL" id="PKC01793.1"/>
    </source>
</evidence>
<reference evidence="1 2" key="2">
    <citation type="submission" date="2017-09" db="EMBL/GenBank/DDBJ databases">
        <title>Extensive intraspecific genome diversity in a model arbuscular mycorrhizal fungus.</title>
        <authorList>
            <person name="Chen E.C."/>
            <person name="Morin E."/>
            <person name="Beaudet D."/>
            <person name="Noel J."/>
            <person name="Ndikumana S."/>
            <person name="Charron P."/>
            <person name="St-Onge C."/>
            <person name="Giorgi J."/>
            <person name="Grigoriev I.V."/>
            <person name="Roux C."/>
            <person name="Martin F.M."/>
            <person name="Corradi N."/>
        </authorList>
    </citation>
    <scope>NUCLEOTIDE SEQUENCE [LARGE SCALE GENOMIC DNA]</scope>
    <source>
        <strain evidence="1 2">A5</strain>
    </source>
</reference>
<organism evidence="1 2">
    <name type="scientific">Rhizophagus irregularis</name>
    <dbReference type="NCBI Taxonomy" id="588596"/>
    <lineage>
        <taxon>Eukaryota</taxon>
        <taxon>Fungi</taxon>
        <taxon>Fungi incertae sedis</taxon>
        <taxon>Mucoromycota</taxon>
        <taxon>Glomeromycotina</taxon>
        <taxon>Glomeromycetes</taxon>
        <taxon>Glomerales</taxon>
        <taxon>Glomeraceae</taxon>
        <taxon>Rhizophagus</taxon>
    </lineage>
</organism>
<dbReference type="Proteomes" id="UP000232722">
    <property type="component" value="Unassembled WGS sequence"/>
</dbReference>
<dbReference type="EMBL" id="LLXJ01001516">
    <property type="protein sequence ID" value="PKC01793.1"/>
    <property type="molecule type" value="Genomic_DNA"/>
</dbReference>
<comment type="caution">
    <text evidence="1">The sequence shown here is derived from an EMBL/GenBank/DDBJ whole genome shotgun (WGS) entry which is preliminary data.</text>
</comment>
<sequence length="267" mass="31603">MKPHPEVWLNKIKLYCYKNQITKKEDIIEFCKSMIHPSINVSKANTFEEISNTLKNDIFFISFKHSVKTKLQKLKFDPKDKNYVQFINIFREYCYEAEINVEEQLLEKLPEDSFQYYFINNNLEKINSLNDLIIYFNQSFLEQTKIDSLWFICDLQYKTGSKRSIVFASQALSKSNSLWIVSCDQNNNGNPIIYGKSEVYLKKNKGILEYLVISNNYNPLQLEIGKHLIEIMNSLLLLKNETYQEIVGHKGRVDENDKWCIELFENK</sequence>
<dbReference type="VEuPathDB" id="FungiDB:RhiirA1_529238"/>
<dbReference type="Gene3D" id="2.80.10.50">
    <property type="match status" value="1"/>
</dbReference>
<name>A0A2N0P4V2_9GLOM</name>
<gene>
    <name evidence="1" type="ORF">RhiirA5_504422</name>
</gene>
<protein>
    <recommendedName>
        <fullName evidence="3">MIR domain-containing protein</fullName>
    </recommendedName>
</protein>
<evidence type="ECO:0000313" key="2">
    <source>
        <dbReference type="Proteomes" id="UP000232722"/>
    </source>
</evidence>
<reference evidence="1 2" key="1">
    <citation type="submission" date="2016-04" db="EMBL/GenBank/DDBJ databases">
        <title>Genome analyses suggest a sexual origin of heterokaryosis in a supposedly ancient asexual fungus.</title>
        <authorList>
            <person name="Ropars J."/>
            <person name="Sedzielewska K."/>
            <person name="Noel J."/>
            <person name="Charron P."/>
            <person name="Farinelli L."/>
            <person name="Marton T."/>
            <person name="Kruger M."/>
            <person name="Pelin A."/>
            <person name="Brachmann A."/>
            <person name="Corradi N."/>
        </authorList>
    </citation>
    <scope>NUCLEOTIDE SEQUENCE [LARGE SCALE GENOMIC DNA]</scope>
    <source>
        <strain evidence="1 2">A5</strain>
    </source>
</reference>
<dbReference type="AlphaFoldDB" id="A0A2N0P4V2"/>
<accession>A0A2N0P4V2</accession>
<dbReference type="VEuPathDB" id="FungiDB:RhiirFUN_012179"/>